<organism evidence="1 2">
    <name type="scientific">Quercus suber</name>
    <name type="common">Cork oak</name>
    <dbReference type="NCBI Taxonomy" id="58331"/>
    <lineage>
        <taxon>Eukaryota</taxon>
        <taxon>Viridiplantae</taxon>
        <taxon>Streptophyta</taxon>
        <taxon>Embryophyta</taxon>
        <taxon>Tracheophyta</taxon>
        <taxon>Spermatophyta</taxon>
        <taxon>Magnoliopsida</taxon>
        <taxon>eudicotyledons</taxon>
        <taxon>Gunneridae</taxon>
        <taxon>Pentapetalae</taxon>
        <taxon>rosids</taxon>
        <taxon>fabids</taxon>
        <taxon>Fagales</taxon>
        <taxon>Fagaceae</taxon>
        <taxon>Quercus</taxon>
    </lineage>
</organism>
<name>A0AAW0LPT1_QUESU</name>
<evidence type="ECO:0000313" key="2">
    <source>
        <dbReference type="Proteomes" id="UP000237347"/>
    </source>
</evidence>
<keyword evidence="2" id="KW-1185">Reference proteome</keyword>
<dbReference type="Proteomes" id="UP000237347">
    <property type="component" value="Unassembled WGS sequence"/>
</dbReference>
<dbReference type="AlphaFoldDB" id="A0AAW0LPT1"/>
<accession>A0AAW0LPT1</accession>
<gene>
    <name evidence="1" type="ORF">CFP56_035251</name>
</gene>
<sequence length="184" mass="21175">MEVPISCLLCDDGTENVIHVLRDCGSARSFWDSFPPPIPTAVFYGTNLIDWLRLNCGSTKRCVSTNLNWGTVFSFGIWSLWLRRNGVLFRGERPNRNVREEVISKATEFVYVYAGRSTGWPLRWNDLKLSFCFKYEWAGGFCINGAFSWALRLEGRENVDDDDDVNEHKGGAWSWDEEKMVMLV</sequence>
<evidence type="ECO:0000313" key="1">
    <source>
        <dbReference type="EMBL" id="KAK7853697.1"/>
    </source>
</evidence>
<reference evidence="1 2" key="1">
    <citation type="journal article" date="2018" name="Sci. Data">
        <title>The draft genome sequence of cork oak.</title>
        <authorList>
            <person name="Ramos A.M."/>
            <person name="Usie A."/>
            <person name="Barbosa P."/>
            <person name="Barros P.M."/>
            <person name="Capote T."/>
            <person name="Chaves I."/>
            <person name="Simoes F."/>
            <person name="Abreu I."/>
            <person name="Carrasquinho I."/>
            <person name="Faro C."/>
            <person name="Guimaraes J.B."/>
            <person name="Mendonca D."/>
            <person name="Nobrega F."/>
            <person name="Rodrigues L."/>
            <person name="Saibo N.J.M."/>
            <person name="Varela M.C."/>
            <person name="Egas C."/>
            <person name="Matos J."/>
            <person name="Miguel C.M."/>
            <person name="Oliveira M.M."/>
            <person name="Ricardo C.P."/>
            <person name="Goncalves S."/>
        </authorList>
    </citation>
    <scope>NUCLEOTIDE SEQUENCE [LARGE SCALE GENOMIC DNA]</scope>
    <source>
        <strain evidence="2">cv. HL8</strain>
    </source>
</reference>
<dbReference type="EMBL" id="PKMF04000063">
    <property type="protein sequence ID" value="KAK7853697.1"/>
    <property type="molecule type" value="Genomic_DNA"/>
</dbReference>
<comment type="caution">
    <text evidence="1">The sequence shown here is derived from an EMBL/GenBank/DDBJ whole genome shotgun (WGS) entry which is preliminary data.</text>
</comment>
<proteinExistence type="predicted"/>
<protein>
    <submittedName>
        <fullName evidence="1">Ribonuclease h protein</fullName>
    </submittedName>
</protein>